<evidence type="ECO:0000256" key="8">
    <source>
        <dbReference type="ARBA" id="ARBA00022723"/>
    </source>
</evidence>
<dbReference type="GO" id="GO:0046654">
    <property type="term" value="P:tetrahydrofolate biosynthetic process"/>
    <property type="evidence" value="ECO:0007669"/>
    <property type="project" value="TreeGrafter"/>
</dbReference>
<evidence type="ECO:0000313" key="14">
    <source>
        <dbReference type="Proteomes" id="UP000593737"/>
    </source>
</evidence>
<sequence>MGVVNITPDSFHDGGRYDLPEKAIAHALELVEQGADIIDIGGESTRPGAVPVSENDELVRVIPVLEGLVPQVSVPISIDTTKSRVAHVALDTGASMINDVSALRQDPNMADVIARSGAAVVLMHMQGTPRTMQQSPQYADVGAEVLQFFEERVAAALLAGIAQTNIILDPGFGFGKLLSHNLDLLRGLSSFMMLNCPLLVGLSRKGFIGSIVGKAVGRREWGTAAAVALAVDRGAKIVRVHDVATMIDVVKMAAALSPLWATDEQEHDA</sequence>
<dbReference type="EC" id="2.5.1.15" evidence="5"/>
<keyword evidence="10" id="KW-0289">Folate biosynthesis</keyword>
<evidence type="ECO:0000256" key="1">
    <source>
        <dbReference type="ARBA" id="ARBA00000012"/>
    </source>
</evidence>
<protein>
    <recommendedName>
        <fullName evidence="6">Dihydropteroate synthase</fullName>
        <ecNumber evidence="5">2.5.1.15</ecNumber>
    </recommendedName>
    <alternativeName>
        <fullName evidence="11">Dihydropteroate pyrophosphorylase</fullName>
    </alternativeName>
</protein>
<dbReference type="PANTHER" id="PTHR20941">
    <property type="entry name" value="FOLATE SYNTHESIS PROTEINS"/>
    <property type="match status" value="1"/>
</dbReference>
<dbReference type="Pfam" id="PF00809">
    <property type="entry name" value="Pterin_bind"/>
    <property type="match status" value="1"/>
</dbReference>
<name>A0A7S8FE02_9BACT</name>
<dbReference type="PROSITE" id="PS50972">
    <property type="entry name" value="PTERIN_BINDING"/>
    <property type="match status" value="1"/>
</dbReference>
<dbReference type="GO" id="GO:0046656">
    <property type="term" value="P:folic acid biosynthetic process"/>
    <property type="evidence" value="ECO:0007669"/>
    <property type="project" value="UniProtKB-KW"/>
</dbReference>
<dbReference type="AlphaFoldDB" id="A0A7S8FE02"/>
<dbReference type="EMBL" id="CP047423">
    <property type="protein sequence ID" value="QPD04090.1"/>
    <property type="molecule type" value="Genomic_DNA"/>
</dbReference>
<accession>A0A7S8FE02</accession>
<organism evidence="13 14">
    <name type="scientific">Candidatus Nitrospira kreftii</name>
    <dbReference type="NCBI Taxonomy" id="2652173"/>
    <lineage>
        <taxon>Bacteria</taxon>
        <taxon>Pseudomonadati</taxon>
        <taxon>Nitrospirota</taxon>
        <taxon>Nitrospiria</taxon>
        <taxon>Nitrospirales</taxon>
        <taxon>Nitrospiraceae</taxon>
        <taxon>Nitrospira</taxon>
    </lineage>
</organism>
<dbReference type="PROSITE" id="PS00793">
    <property type="entry name" value="DHPS_2"/>
    <property type="match status" value="1"/>
</dbReference>
<dbReference type="KEGG" id="nkf:Nkreftii_001864"/>
<evidence type="ECO:0000259" key="12">
    <source>
        <dbReference type="PROSITE" id="PS50972"/>
    </source>
</evidence>
<dbReference type="CDD" id="cd00739">
    <property type="entry name" value="DHPS"/>
    <property type="match status" value="1"/>
</dbReference>
<dbReference type="InterPro" id="IPR000489">
    <property type="entry name" value="Pterin-binding_dom"/>
</dbReference>
<evidence type="ECO:0000256" key="7">
    <source>
        <dbReference type="ARBA" id="ARBA00022679"/>
    </source>
</evidence>
<evidence type="ECO:0000256" key="2">
    <source>
        <dbReference type="ARBA" id="ARBA00001946"/>
    </source>
</evidence>
<dbReference type="SUPFAM" id="SSF51717">
    <property type="entry name" value="Dihydropteroate synthetase-like"/>
    <property type="match status" value="1"/>
</dbReference>
<comment type="catalytic activity">
    <reaction evidence="1">
        <text>(7,8-dihydropterin-6-yl)methyl diphosphate + 4-aminobenzoate = 7,8-dihydropteroate + diphosphate</text>
        <dbReference type="Rhea" id="RHEA:19949"/>
        <dbReference type="ChEBI" id="CHEBI:17836"/>
        <dbReference type="ChEBI" id="CHEBI:17839"/>
        <dbReference type="ChEBI" id="CHEBI:33019"/>
        <dbReference type="ChEBI" id="CHEBI:72950"/>
        <dbReference type="EC" id="2.5.1.15"/>
    </reaction>
</comment>
<dbReference type="Proteomes" id="UP000593737">
    <property type="component" value="Chromosome"/>
</dbReference>
<evidence type="ECO:0000256" key="3">
    <source>
        <dbReference type="ARBA" id="ARBA00004763"/>
    </source>
</evidence>
<dbReference type="NCBIfam" id="TIGR01496">
    <property type="entry name" value="DHPS"/>
    <property type="match status" value="1"/>
</dbReference>
<dbReference type="GO" id="GO:0046872">
    <property type="term" value="F:metal ion binding"/>
    <property type="evidence" value="ECO:0007669"/>
    <property type="project" value="UniProtKB-KW"/>
</dbReference>
<keyword evidence="9" id="KW-0460">Magnesium</keyword>
<dbReference type="InterPro" id="IPR006390">
    <property type="entry name" value="DHP_synth_dom"/>
</dbReference>
<proteinExistence type="inferred from homology"/>
<dbReference type="FunFam" id="3.20.20.20:FF:000006">
    <property type="entry name" value="Dihydropteroate synthase"/>
    <property type="match status" value="1"/>
</dbReference>
<evidence type="ECO:0000256" key="4">
    <source>
        <dbReference type="ARBA" id="ARBA00009503"/>
    </source>
</evidence>
<dbReference type="InterPro" id="IPR011005">
    <property type="entry name" value="Dihydropteroate_synth-like_sf"/>
</dbReference>
<dbReference type="GO" id="GO:0004156">
    <property type="term" value="F:dihydropteroate synthase activity"/>
    <property type="evidence" value="ECO:0007669"/>
    <property type="project" value="UniProtKB-EC"/>
</dbReference>
<evidence type="ECO:0000256" key="9">
    <source>
        <dbReference type="ARBA" id="ARBA00022842"/>
    </source>
</evidence>
<dbReference type="Gene3D" id="3.20.20.20">
    <property type="entry name" value="Dihydropteroate synthase-like"/>
    <property type="match status" value="1"/>
</dbReference>
<evidence type="ECO:0000256" key="11">
    <source>
        <dbReference type="ARBA" id="ARBA00030193"/>
    </source>
</evidence>
<evidence type="ECO:0000313" key="13">
    <source>
        <dbReference type="EMBL" id="QPD04090.1"/>
    </source>
</evidence>
<feature type="domain" description="Pterin-binding" evidence="12">
    <location>
        <begin position="1"/>
        <end position="251"/>
    </location>
</feature>
<evidence type="ECO:0000256" key="5">
    <source>
        <dbReference type="ARBA" id="ARBA00012458"/>
    </source>
</evidence>
<evidence type="ECO:0000256" key="10">
    <source>
        <dbReference type="ARBA" id="ARBA00022909"/>
    </source>
</evidence>
<comment type="cofactor">
    <cofactor evidence="2">
        <name>Mg(2+)</name>
        <dbReference type="ChEBI" id="CHEBI:18420"/>
    </cofactor>
</comment>
<dbReference type="PANTHER" id="PTHR20941:SF1">
    <property type="entry name" value="FOLIC ACID SYNTHESIS PROTEIN FOL1"/>
    <property type="match status" value="1"/>
</dbReference>
<evidence type="ECO:0000256" key="6">
    <source>
        <dbReference type="ARBA" id="ARBA00016919"/>
    </source>
</evidence>
<reference evidence="13 14" key="1">
    <citation type="journal article" date="2020" name="ISME J.">
        <title>Enrichment and physiological characterization of a novel comammox Nitrospira indicates ammonium inhibition of complete nitrification.</title>
        <authorList>
            <person name="Sakoula D."/>
            <person name="Koch H."/>
            <person name="Frank J."/>
            <person name="Jetten M.S.M."/>
            <person name="van Kessel M.A.H.J."/>
            <person name="Lucker S."/>
        </authorList>
    </citation>
    <scope>NUCLEOTIDE SEQUENCE [LARGE SCALE GENOMIC DNA]</scope>
    <source>
        <strain evidence="13">Comreactor17</strain>
    </source>
</reference>
<dbReference type="GO" id="GO:0005829">
    <property type="term" value="C:cytosol"/>
    <property type="evidence" value="ECO:0007669"/>
    <property type="project" value="TreeGrafter"/>
</dbReference>
<comment type="similarity">
    <text evidence="4">Belongs to the DHPS family.</text>
</comment>
<keyword evidence="7 13" id="KW-0808">Transferase</keyword>
<gene>
    <name evidence="13" type="ORF">Nkreftii_001864</name>
</gene>
<keyword evidence="8" id="KW-0479">Metal-binding</keyword>
<comment type="pathway">
    <text evidence="3">Cofactor biosynthesis; tetrahydrofolate biosynthesis; 7,8-dihydrofolate from 2-amino-4-hydroxy-6-hydroxymethyl-7,8-dihydropteridine diphosphate and 4-aminobenzoate: step 1/2.</text>
</comment>
<dbReference type="InterPro" id="IPR045031">
    <property type="entry name" value="DHP_synth-like"/>
</dbReference>